<reference evidence="3 4" key="1">
    <citation type="submission" date="2012-10" db="EMBL/GenBank/DDBJ databases">
        <authorList>
            <person name="Zafar N."/>
            <person name="Inman J."/>
            <person name="Hall N."/>
            <person name="Lorenzi H."/>
            <person name="Caler E."/>
        </authorList>
    </citation>
    <scope>NUCLEOTIDE SEQUENCE [LARGE SCALE GENOMIC DNA]</scope>
    <source>
        <strain evidence="3 4">IP1</strain>
    </source>
</reference>
<dbReference type="SUPFAM" id="SSF56300">
    <property type="entry name" value="Metallo-dependent phosphatases"/>
    <property type="match status" value="1"/>
</dbReference>
<dbReference type="VEuPathDB" id="AmoebaDB:EIN_497010"/>
<name>A0A0A1TZW0_ENTIV</name>
<evidence type="ECO:0000313" key="4">
    <source>
        <dbReference type="Proteomes" id="UP000014680"/>
    </source>
</evidence>
<dbReference type="AlphaFoldDB" id="A0A0A1TZW0"/>
<dbReference type="InterPro" id="IPR004843">
    <property type="entry name" value="Calcineurin-like_PHP"/>
</dbReference>
<dbReference type="Pfam" id="PF00149">
    <property type="entry name" value="Metallophos"/>
    <property type="match status" value="1"/>
</dbReference>
<feature type="domain" description="Serine/threonine specific protein phosphatases" evidence="2">
    <location>
        <begin position="121"/>
        <end position="126"/>
    </location>
</feature>
<dbReference type="PROSITE" id="PS00125">
    <property type="entry name" value="SER_THR_PHOSPHATASE"/>
    <property type="match status" value="1"/>
</dbReference>
<comment type="similarity">
    <text evidence="1">Belongs to the PPP phosphatase family.</text>
</comment>
<dbReference type="KEGG" id="eiv:EIN_497010"/>
<keyword evidence="1" id="KW-0378">Hydrolase</keyword>
<dbReference type="InterPro" id="IPR029052">
    <property type="entry name" value="Metallo-depent_PP-like"/>
</dbReference>
<dbReference type="PANTHER" id="PTHR45673">
    <property type="entry name" value="SERINE/THREONINE-PROTEIN PHOSPHATASE 2B CATALYTIC SUBUNIT 1-RELATED"/>
    <property type="match status" value="1"/>
</dbReference>
<dbReference type="OrthoDB" id="5593063at2759"/>
<keyword evidence="4" id="KW-1185">Reference proteome</keyword>
<organism evidence="3 4">
    <name type="scientific">Entamoeba invadens IP1</name>
    <dbReference type="NCBI Taxonomy" id="370355"/>
    <lineage>
        <taxon>Eukaryota</taxon>
        <taxon>Amoebozoa</taxon>
        <taxon>Evosea</taxon>
        <taxon>Archamoebae</taxon>
        <taxon>Mastigamoebida</taxon>
        <taxon>Entamoebidae</taxon>
        <taxon>Entamoeba</taxon>
    </lineage>
</organism>
<dbReference type="Proteomes" id="UP000014680">
    <property type="component" value="Unassembled WGS sequence"/>
</dbReference>
<dbReference type="InterPro" id="IPR006186">
    <property type="entry name" value="Ser/Thr-sp_prot-phosphatase"/>
</dbReference>
<proteinExistence type="inferred from homology"/>
<dbReference type="InterPro" id="IPR043360">
    <property type="entry name" value="PP2B"/>
</dbReference>
<dbReference type="GeneID" id="14886077"/>
<dbReference type="GO" id="GO:0033192">
    <property type="term" value="F:calmodulin-dependent protein phosphatase activity"/>
    <property type="evidence" value="ECO:0007669"/>
    <property type="project" value="InterPro"/>
</dbReference>
<dbReference type="EMBL" id="KB206864">
    <property type="protein sequence ID" value="ELP87136.1"/>
    <property type="molecule type" value="Genomic_DNA"/>
</dbReference>
<evidence type="ECO:0000259" key="2">
    <source>
        <dbReference type="PROSITE" id="PS00125"/>
    </source>
</evidence>
<gene>
    <name evidence="3" type="ORF">EIN_497010</name>
</gene>
<accession>A0A0A1TZW0</accession>
<sequence>MEHIDLPLNDTKYNVDQIIQLLNNSTVFSESSVLSLIEKSRDILSKEPNTIVVKNYKKCCVFGDIHGNYRGLIKQLTNKDVVDCDLNVFLGDYVDRGNNSINVLITLLCLKVNHPDTFILLRGNHEERLVTSMYGFREECSRVYSEDFYDKCCELFCAFPICAVISTKKYKYFLVHAGISPLIKSLQDVDEIDRFTDVCEDEDNFTDDAFADLLWSDPIPRSYLSDDWKDKKFMNNRERACSVYYGYAALNEFLEKNGLRSIIRGHQAVSEGFALTKLGDEKREEPMVYTVFGAQGYYKESDKAAVLIMDYETSELNHVVFGKE</sequence>
<protein>
    <recommendedName>
        <fullName evidence="1">Serine/threonine-protein phosphatase</fullName>
        <ecNumber evidence="1">3.1.3.16</ecNumber>
    </recommendedName>
</protein>
<dbReference type="PRINTS" id="PR00114">
    <property type="entry name" value="STPHPHTASE"/>
</dbReference>
<dbReference type="RefSeq" id="XP_004253907.1">
    <property type="nucleotide sequence ID" value="XM_004253859.1"/>
</dbReference>
<dbReference type="GO" id="GO:0097720">
    <property type="term" value="P:calcineurin-mediated signaling"/>
    <property type="evidence" value="ECO:0007669"/>
    <property type="project" value="InterPro"/>
</dbReference>
<comment type="catalytic activity">
    <reaction evidence="1">
        <text>O-phospho-L-threonyl-[protein] + H2O = L-threonyl-[protein] + phosphate</text>
        <dbReference type="Rhea" id="RHEA:47004"/>
        <dbReference type="Rhea" id="RHEA-COMP:11060"/>
        <dbReference type="Rhea" id="RHEA-COMP:11605"/>
        <dbReference type="ChEBI" id="CHEBI:15377"/>
        <dbReference type="ChEBI" id="CHEBI:30013"/>
        <dbReference type="ChEBI" id="CHEBI:43474"/>
        <dbReference type="ChEBI" id="CHEBI:61977"/>
        <dbReference type="EC" id="3.1.3.16"/>
    </reaction>
</comment>
<dbReference type="SMART" id="SM00156">
    <property type="entry name" value="PP2Ac"/>
    <property type="match status" value="1"/>
</dbReference>
<dbReference type="EC" id="3.1.3.16" evidence="1"/>
<evidence type="ECO:0000313" key="3">
    <source>
        <dbReference type="EMBL" id="ELP87136.1"/>
    </source>
</evidence>
<evidence type="ECO:0000256" key="1">
    <source>
        <dbReference type="RuleBase" id="RU004273"/>
    </source>
</evidence>
<dbReference type="Gene3D" id="3.60.21.10">
    <property type="match status" value="1"/>
</dbReference>